<name>A0AAD7TX58_9APHY</name>
<feature type="compositionally biased region" description="Low complexity" evidence="1">
    <location>
        <begin position="274"/>
        <end position="294"/>
    </location>
</feature>
<dbReference type="EMBL" id="JAPEVG010000070">
    <property type="protein sequence ID" value="KAJ8487981.1"/>
    <property type="molecule type" value="Genomic_DNA"/>
</dbReference>
<comment type="caution">
    <text evidence="2">The sequence shown here is derived from an EMBL/GenBank/DDBJ whole genome shotgun (WGS) entry which is preliminary data.</text>
</comment>
<evidence type="ECO:0000313" key="3">
    <source>
        <dbReference type="Proteomes" id="UP001215151"/>
    </source>
</evidence>
<organism evidence="2 3">
    <name type="scientific">Trametes cubensis</name>
    <dbReference type="NCBI Taxonomy" id="1111947"/>
    <lineage>
        <taxon>Eukaryota</taxon>
        <taxon>Fungi</taxon>
        <taxon>Dikarya</taxon>
        <taxon>Basidiomycota</taxon>
        <taxon>Agaricomycotina</taxon>
        <taxon>Agaricomycetes</taxon>
        <taxon>Polyporales</taxon>
        <taxon>Polyporaceae</taxon>
        <taxon>Trametes</taxon>
    </lineage>
</organism>
<accession>A0AAD7TX58</accession>
<keyword evidence="3" id="KW-1185">Reference proteome</keyword>
<protein>
    <submittedName>
        <fullName evidence="2">Uncharacterized protein</fullName>
    </submittedName>
</protein>
<feature type="region of interest" description="Disordered" evidence="1">
    <location>
        <begin position="237"/>
        <end position="308"/>
    </location>
</feature>
<proteinExistence type="predicted"/>
<evidence type="ECO:0000313" key="2">
    <source>
        <dbReference type="EMBL" id="KAJ8487981.1"/>
    </source>
</evidence>
<feature type="region of interest" description="Disordered" evidence="1">
    <location>
        <begin position="433"/>
        <end position="461"/>
    </location>
</feature>
<feature type="compositionally biased region" description="Basic and acidic residues" evidence="1">
    <location>
        <begin position="251"/>
        <end position="262"/>
    </location>
</feature>
<reference evidence="2" key="1">
    <citation type="submission" date="2022-11" db="EMBL/GenBank/DDBJ databases">
        <title>Genome Sequence of Cubamyces cubensis.</title>
        <authorList>
            <person name="Buettner E."/>
        </authorList>
    </citation>
    <scope>NUCLEOTIDE SEQUENCE</scope>
    <source>
        <strain evidence="2">MPL-01</strain>
    </source>
</reference>
<feature type="compositionally biased region" description="Basic residues" evidence="1">
    <location>
        <begin position="449"/>
        <end position="461"/>
    </location>
</feature>
<evidence type="ECO:0000256" key="1">
    <source>
        <dbReference type="SAM" id="MobiDB-lite"/>
    </source>
</evidence>
<dbReference type="Proteomes" id="UP001215151">
    <property type="component" value="Unassembled WGS sequence"/>
</dbReference>
<gene>
    <name evidence="2" type="ORF">ONZ51_g3859</name>
</gene>
<sequence>MSSIGNIDAILSSAPADVLESLNSLEAELQDMGSFFDMESFSNDFGLHPEAIAPTNDALLDASGYSAGAFDASFDAFGHVDPYYATQTGAVDPTSVAPPYPVAGDILTAPPELPFYGDAYGVLNEVTPVWQGLSGQQTVYVQPPQVVQQQDFQLIQEVPPAQDEIVWGPEYVEPQAWQAPDLDVNTWRELLRLQTICDQPSPLTLHQDAQVVPAAQIVPETPHQFMLDSELVQAKETAMPSPARPCKRKAKPVDEDIWPERPKRTKCAVEDPCSSHPHTTSSPSSLLPYSSPSSLSPPPTSAAVSLSPDDLSQLGPIVVEPPGGFYCPMPGCGVPLPGNDAAWRGHFRSVHHKDLCADARAGSCAGKCRYACPLPKDDDDGHKCAMPMLVESIGRHLLNVHLGLRHQCPLCGKVEAQRLSACKRHIPVCPSLKATTKGGETPAQEEKKKSARKPRTRKACK</sequence>
<dbReference type="AlphaFoldDB" id="A0AAD7TX58"/>